<accession>A0AAW1UQ23</accession>
<keyword evidence="3" id="KW-1185">Reference proteome</keyword>
<comment type="caution">
    <text evidence="2">The sequence shown here is derived from an EMBL/GenBank/DDBJ whole genome shotgun (WGS) entry which is preliminary data.</text>
</comment>
<organism evidence="2 3">
    <name type="scientific">Henosepilachna vigintioctopunctata</name>
    <dbReference type="NCBI Taxonomy" id="420089"/>
    <lineage>
        <taxon>Eukaryota</taxon>
        <taxon>Metazoa</taxon>
        <taxon>Ecdysozoa</taxon>
        <taxon>Arthropoda</taxon>
        <taxon>Hexapoda</taxon>
        <taxon>Insecta</taxon>
        <taxon>Pterygota</taxon>
        <taxon>Neoptera</taxon>
        <taxon>Endopterygota</taxon>
        <taxon>Coleoptera</taxon>
        <taxon>Polyphaga</taxon>
        <taxon>Cucujiformia</taxon>
        <taxon>Coccinelloidea</taxon>
        <taxon>Coccinellidae</taxon>
        <taxon>Epilachninae</taxon>
        <taxon>Epilachnini</taxon>
        <taxon>Henosepilachna</taxon>
    </lineage>
</organism>
<protein>
    <recommendedName>
        <fullName evidence="1">Helix-turn-helix domain-containing protein</fullName>
    </recommendedName>
</protein>
<dbReference type="Proteomes" id="UP001431783">
    <property type="component" value="Unassembled WGS sequence"/>
</dbReference>
<evidence type="ECO:0000313" key="3">
    <source>
        <dbReference type="Proteomes" id="UP001431783"/>
    </source>
</evidence>
<feature type="domain" description="Helix-turn-helix" evidence="1">
    <location>
        <begin position="34"/>
        <end position="82"/>
    </location>
</feature>
<reference evidence="2 3" key="1">
    <citation type="submission" date="2023-03" db="EMBL/GenBank/DDBJ databases">
        <title>Genome insight into feeding habits of ladybird beetles.</title>
        <authorList>
            <person name="Li H.-S."/>
            <person name="Huang Y.-H."/>
            <person name="Pang H."/>
        </authorList>
    </citation>
    <scope>NUCLEOTIDE SEQUENCE [LARGE SCALE GENOMIC DNA]</scope>
    <source>
        <strain evidence="2">SYSU_2023b</strain>
        <tissue evidence="2">Whole body</tissue>
    </source>
</reference>
<evidence type="ECO:0000259" key="1">
    <source>
        <dbReference type="Pfam" id="PF26215"/>
    </source>
</evidence>
<name>A0AAW1UQ23_9CUCU</name>
<dbReference type="Pfam" id="PF26215">
    <property type="entry name" value="HTH_animal"/>
    <property type="match status" value="1"/>
</dbReference>
<sequence length="138" mass="16062">MNVVEKLHEIAKKTRLQISYDKTKYMEKSNPCIHSTKMKLNIIKNLKTRILRISHNSLEVKNSQILKTLLLENGYPDTLVNKLLFNTPNAGLPECDPNDQDTGEPPRQQRIVYLTHPYVESLTHKLMNITQRSIFFKT</sequence>
<proteinExistence type="predicted"/>
<dbReference type="AlphaFoldDB" id="A0AAW1UQ23"/>
<gene>
    <name evidence="2" type="ORF">WA026_012405</name>
</gene>
<evidence type="ECO:0000313" key="2">
    <source>
        <dbReference type="EMBL" id="KAK9885641.1"/>
    </source>
</evidence>
<dbReference type="InterPro" id="IPR058912">
    <property type="entry name" value="HTH_animal"/>
</dbReference>
<dbReference type="EMBL" id="JARQZJ010000096">
    <property type="protein sequence ID" value="KAK9885641.1"/>
    <property type="molecule type" value="Genomic_DNA"/>
</dbReference>